<dbReference type="EMBL" id="NHYE01000687">
    <property type="protein sequence ID" value="PPR03931.1"/>
    <property type="molecule type" value="Genomic_DNA"/>
</dbReference>
<keyword evidence="6" id="KW-0328">Glycosyltransferase</keyword>
<dbReference type="GO" id="GO:0000272">
    <property type="term" value="P:polysaccharide catabolic process"/>
    <property type="evidence" value="ECO:0007669"/>
    <property type="project" value="InterPro"/>
</dbReference>
<feature type="transmembrane region" description="Helical" evidence="19">
    <location>
        <begin position="913"/>
        <end position="937"/>
    </location>
</feature>
<evidence type="ECO:0000256" key="17">
    <source>
        <dbReference type="ARBA" id="ARBA00049506"/>
    </source>
</evidence>
<feature type="transmembrane region" description="Helical" evidence="19">
    <location>
        <begin position="709"/>
        <end position="728"/>
    </location>
</feature>
<evidence type="ECO:0000256" key="19">
    <source>
        <dbReference type="SAM" id="Phobius"/>
    </source>
</evidence>
<evidence type="ECO:0000256" key="13">
    <source>
        <dbReference type="ARBA" id="ARBA00023295"/>
    </source>
</evidence>
<feature type="transmembrane region" description="Helical" evidence="19">
    <location>
        <begin position="870"/>
        <end position="892"/>
    </location>
</feature>
<evidence type="ECO:0000256" key="3">
    <source>
        <dbReference type="ARBA" id="ARBA00005641"/>
    </source>
</evidence>
<dbReference type="Gene3D" id="3.20.20.80">
    <property type="entry name" value="Glycosidases"/>
    <property type="match status" value="1"/>
</dbReference>
<evidence type="ECO:0000259" key="20">
    <source>
        <dbReference type="Pfam" id="PF00150"/>
    </source>
</evidence>
<dbReference type="EC" id="2.4.1.258" evidence="4"/>
<evidence type="ECO:0000256" key="12">
    <source>
        <dbReference type="ARBA" id="ARBA00023136"/>
    </source>
</evidence>
<comment type="function">
    <text evidence="16">Dol-P-Man:Man(5)GlcNAc(2)-PP-Dol alpha-1,3-mannosyltransferase that operates in the biosynthetic pathway of dolichol-linked oligosaccharides, the glycan precursors employed in protein asparagine (N)-glycosylation. The assembly of dolichol-linked oligosaccharides begins on the cytosolic side of the endoplasmic reticulum membrane and finishes in its lumen. The sequential addition of sugars to dolichol pyrophosphate produces dolichol-linked oligosaccharides containing fourteen sugars, including two GlcNAcs, nine mannoses and three glucoses. Once assembled, the oligosaccharide is transferred from the lipid to nascent proteins by oligosaccharyltransferases. In the lumen of the endoplasmic reticulum, adds the first dolichyl beta-D-mannosyl phosphate derived mannose in an alpha-1,3 linkage to Man(5)GlcNAc(2)-PP-dolichol to produce Man(6)GlcNAc(2)-PP-dolichol.</text>
</comment>
<evidence type="ECO:0000256" key="2">
    <source>
        <dbReference type="ARBA" id="ARBA00004922"/>
    </source>
</evidence>
<dbReference type="OrthoDB" id="1887033at2759"/>
<evidence type="ECO:0000256" key="5">
    <source>
        <dbReference type="ARBA" id="ARBA00015561"/>
    </source>
</evidence>
<dbReference type="STRING" id="231916.A0A409YLJ5"/>
<dbReference type="PANTHER" id="PTHR12646:SF0">
    <property type="entry name" value="DOL-P-MAN:MAN(5)GLCNAC(2)-PP-DOL ALPHA-1,3-MANNOSYLTRANSFERASE"/>
    <property type="match status" value="1"/>
</dbReference>
<evidence type="ECO:0000256" key="6">
    <source>
        <dbReference type="ARBA" id="ARBA00022676"/>
    </source>
</evidence>
<comment type="pathway">
    <text evidence="2">Protein modification; protein glycosylation.</text>
</comment>
<evidence type="ECO:0000313" key="21">
    <source>
        <dbReference type="EMBL" id="PPR03931.1"/>
    </source>
</evidence>
<evidence type="ECO:0000256" key="9">
    <source>
        <dbReference type="ARBA" id="ARBA00022801"/>
    </source>
</evidence>
<dbReference type="Pfam" id="PF00150">
    <property type="entry name" value="Cellulase"/>
    <property type="match status" value="1"/>
</dbReference>
<evidence type="ECO:0000256" key="7">
    <source>
        <dbReference type="ARBA" id="ARBA00022679"/>
    </source>
</evidence>
<feature type="transmembrane region" description="Helical" evidence="19">
    <location>
        <begin position="808"/>
        <end position="831"/>
    </location>
</feature>
<dbReference type="UniPathway" id="UPA00378"/>
<dbReference type="InterPro" id="IPR007873">
    <property type="entry name" value="Glycosyltransferase_ALG3"/>
</dbReference>
<keyword evidence="8 19" id="KW-0812">Transmembrane</keyword>
<sequence>MVNLPRLSALFAYDLTSVAYKPVPGLTRPDVSAGGNVTFPNHHRPTNASHHTINSTKPAAHRFHSATASAAAALSTQEALAKNDVYYLPSLSTSAAYNPAASLNQELASDTSATAGDCRVDPYEAPPVLDQDFPPYDQTESNVYRYRQQQAVNLGSWFVHEDWMTPSVFKCAAGAKGAEIDIANGWGSLDSARAVLEQHWDTFITQSDFDYLANIGINTVRLPIGYWSLGPDFLQGTPFENVSSVYQNSWARVVRAVNQAGKAGLGVLIDLHGAVGSQNGQPHSGVSDGQTHLFDVAGNMDKTVDVLTFLAKTFGPVNNVVGIQLLNEPQYVSNLEDFYTRAIEAIRQASSSTRRLPLYLHDGFDLDRFSKFVAARTDFIVQDHHSYFVFTESDKAESGSRHLVDVNGTIAETLVGASRTERRNLVVDEWSCALTPESLKQDDNADAIQKQFGLEQIKVYTNATAGWSFWSYKKEDCDTDPGWCFKAAVGRFLPDTFFSYGKSTSMKEASALAEEASNIIIPTDGAAGVLNLVPQQPFAYQGDNYPREVPHRFAAIHDYSRRDQQADEATRNSTSRGYKDGFTTAKVFAAYNMSRLGFVGQYMADAIAIAGPSLIVQGSEDGYRGAFMEGLQHGEAAVTSGNCRMLSDTEIDWETYMIQTKVFLNGERNYSQITGPTGPLVYPAGHVHIHQFLYDITDAGKDVRLAQNIYGALYLTSLVLCCAIYRSAGNIPNWITLLLPVSKRLHSIYVLRLFNDCWSVVAAQAAILAFQNGLYDTGIMLFSAALSVKMSALLYLPGLLVILVKRKGVIPAMGYIATLVVTQVLFALPFFREDAYAYLQSAFDFGRVFLYKWTVNWRLFDEETFLSPRLATTLLIGHVTTLIAFGLFKWCAPDGGVYRVLSRALRSPLRPAGLSPVTSDYIATVLFTSNLIGILFARSLHYQFYSWYAQQIPFLTWRTRYPIPVK</sequence>
<keyword evidence="10" id="KW-0256">Endoplasmic reticulum</keyword>
<dbReference type="SUPFAM" id="SSF51445">
    <property type="entry name" value="(Trans)glycosidases"/>
    <property type="match status" value="1"/>
</dbReference>
<evidence type="ECO:0000256" key="11">
    <source>
        <dbReference type="ARBA" id="ARBA00022989"/>
    </source>
</evidence>
<evidence type="ECO:0000313" key="22">
    <source>
        <dbReference type="Proteomes" id="UP000284706"/>
    </source>
</evidence>
<dbReference type="Proteomes" id="UP000284706">
    <property type="component" value="Unassembled WGS sequence"/>
</dbReference>
<keyword evidence="7" id="KW-0808">Transferase</keyword>
<keyword evidence="11 19" id="KW-1133">Transmembrane helix</keyword>
<dbReference type="GO" id="GO:0004553">
    <property type="term" value="F:hydrolase activity, hydrolyzing O-glycosyl compounds"/>
    <property type="evidence" value="ECO:0007669"/>
    <property type="project" value="InterPro"/>
</dbReference>
<comment type="similarity">
    <text evidence="3">Belongs to the glycosyl hydrolase 5 (cellulase A) family.</text>
</comment>
<dbReference type="InParanoid" id="A0A409YLJ5"/>
<dbReference type="Pfam" id="PF05208">
    <property type="entry name" value="ALG3"/>
    <property type="match status" value="1"/>
</dbReference>
<proteinExistence type="inferred from homology"/>
<evidence type="ECO:0000256" key="16">
    <source>
        <dbReference type="ARBA" id="ARBA00044743"/>
    </source>
</evidence>
<dbReference type="InterPro" id="IPR001547">
    <property type="entry name" value="Glyco_hydro_5"/>
</dbReference>
<keyword evidence="12 19" id="KW-0472">Membrane</keyword>
<feature type="domain" description="Glycoside hydrolase family 5" evidence="20">
    <location>
        <begin position="197"/>
        <end position="473"/>
    </location>
</feature>
<organism evidence="21 22">
    <name type="scientific">Gymnopilus dilepis</name>
    <dbReference type="NCBI Taxonomy" id="231916"/>
    <lineage>
        <taxon>Eukaryota</taxon>
        <taxon>Fungi</taxon>
        <taxon>Dikarya</taxon>
        <taxon>Basidiomycota</taxon>
        <taxon>Agaricomycotina</taxon>
        <taxon>Agaricomycetes</taxon>
        <taxon>Agaricomycetidae</taxon>
        <taxon>Agaricales</taxon>
        <taxon>Agaricineae</taxon>
        <taxon>Hymenogastraceae</taxon>
        <taxon>Gymnopilus</taxon>
    </lineage>
</organism>
<dbReference type="PANTHER" id="PTHR12646">
    <property type="entry name" value="NOT56 - RELATED"/>
    <property type="match status" value="1"/>
</dbReference>
<name>A0A409YLJ5_9AGAR</name>
<keyword evidence="22" id="KW-1185">Reference proteome</keyword>
<dbReference type="GO" id="GO:0005789">
    <property type="term" value="C:endoplasmic reticulum membrane"/>
    <property type="evidence" value="ECO:0007669"/>
    <property type="project" value="UniProtKB-SubCell"/>
</dbReference>
<evidence type="ECO:0000256" key="18">
    <source>
        <dbReference type="ARBA" id="ARBA00093457"/>
    </source>
</evidence>
<comment type="caution">
    <text evidence="21">The sequence shown here is derived from an EMBL/GenBank/DDBJ whole genome shotgun (WGS) entry which is preliminary data.</text>
</comment>
<evidence type="ECO:0000256" key="4">
    <source>
        <dbReference type="ARBA" id="ARBA00011964"/>
    </source>
</evidence>
<evidence type="ECO:0000256" key="15">
    <source>
        <dbReference type="ARBA" id="ARBA00030368"/>
    </source>
</evidence>
<gene>
    <name evidence="21" type="ORF">CVT26_001135</name>
</gene>
<dbReference type="InterPro" id="IPR017853">
    <property type="entry name" value="GH"/>
</dbReference>
<evidence type="ECO:0000256" key="1">
    <source>
        <dbReference type="ARBA" id="ARBA00004477"/>
    </source>
</evidence>
<feature type="transmembrane region" description="Helical" evidence="19">
    <location>
        <begin position="777"/>
        <end position="796"/>
    </location>
</feature>
<evidence type="ECO:0000256" key="10">
    <source>
        <dbReference type="ARBA" id="ARBA00022824"/>
    </source>
</evidence>
<dbReference type="FunFam" id="3.20.20.80:FF:000100">
    <property type="entry name" value="Glycoside hydrolase superfamily"/>
    <property type="match status" value="1"/>
</dbReference>
<comment type="catalytic activity">
    <reaction evidence="17">
        <text>an alpha-D-Man-(1-&gt;2)-alpha-D-Man-(1-&gt;2)-alpha-D-Man-(1-&gt;3)-[alpha-D-Man-(1-&gt;6)]-beta-D-Man-(1-&gt;4)-beta-D-GlcNAc-(1-&gt;4)-alpha-D-GlcNAc-diphospho-di-trans,poly-cis-dolichol + a di-trans,poly-cis-dolichyl beta-D-mannosyl phosphate = an alpha-D-Man-(1-&gt;2)-alpha-D-Man-(1-&gt;2)-alpha-D-Man-(1-&gt;3)-[alpha-D-Man-(1-&gt;3)-alpha-D-Man-(1-&gt;6)]-beta-D-Man-(1-&gt;4)-beta-D-GlcNAc-(1-&gt;4)-alpha-D-GlcNAc-diphospho-di-trans,poly-cis-dolichol + a di-trans,poly-cis-dolichyl phosphate + H(+)</text>
        <dbReference type="Rhea" id="RHEA:29527"/>
        <dbReference type="Rhea" id="RHEA-COMP:19498"/>
        <dbReference type="Rhea" id="RHEA-COMP:19501"/>
        <dbReference type="Rhea" id="RHEA-COMP:19516"/>
        <dbReference type="Rhea" id="RHEA-COMP:19517"/>
        <dbReference type="ChEBI" id="CHEBI:15378"/>
        <dbReference type="ChEBI" id="CHEBI:57683"/>
        <dbReference type="ChEBI" id="CHEBI:58211"/>
        <dbReference type="ChEBI" id="CHEBI:132515"/>
        <dbReference type="ChEBI" id="CHEBI:132516"/>
        <dbReference type="EC" id="2.4.1.258"/>
    </reaction>
    <physiologicalReaction direction="left-to-right" evidence="17">
        <dbReference type="Rhea" id="RHEA:29528"/>
    </physiologicalReaction>
</comment>
<dbReference type="GO" id="GO:0052925">
    <property type="term" value="F:dol-P-Man:Man(5)GlcNAc(2)-PP-Dol alpha-1,3-mannosyltransferase activity"/>
    <property type="evidence" value="ECO:0007669"/>
    <property type="project" value="UniProtKB-EC"/>
</dbReference>
<evidence type="ECO:0000256" key="8">
    <source>
        <dbReference type="ARBA" id="ARBA00022692"/>
    </source>
</evidence>
<reference evidence="21 22" key="1">
    <citation type="journal article" date="2018" name="Evol. Lett.">
        <title>Horizontal gene cluster transfer increased hallucinogenic mushroom diversity.</title>
        <authorList>
            <person name="Reynolds H.T."/>
            <person name="Vijayakumar V."/>
            <person name="Gluck-Thaler E."/>
            <person name="Korotkin H.B."/>
            <person name="Matheny P.B."/>
            <person name="Slot J.C."/>
        </authorList>
    </citation>
    <scope>NUCLEOTIDE SEQUENCE [LARGE SCALE GENOMIC DNA]</scope>
    <source>
        <strain evidence="21 22">SRW20</strain>
    </source>
</reference>
<protein>
    <recommendedName>
        <fullName evidence="5">Dol-P-Man:Man(5)GlcNAc(2)-PP-Dol alpha-1,3-mannosyltransferase</fullName>
        <ecNumber evidence="4">2.4.1.258</ecNumber>
    </recommendedName>
    <alternativeName>
        <fullName evidence="15">Dol-P-Man-dependent alpha(1-3)-mannosyltransferase</fullName>
    </alternativeName>
    <alternativeName>
        <fullName evidence="14">Dolichyl-P-Man:Man(5)GlcNAc(2)-PP-dolichyl mannosyltransferase</fullName>
    </alternativeName>
</protein>
<feature type="transmembrane region" description="Helical" evidence="19">
    <location>
        <begin position="749"/>
        <end position="771"/>
    </location>
</feature>
<accession>A0A409YLJ5</accession>
<comment type="subcellular location">
    <subcellularLocation>
        <location evidence="1">Endoplasmic reticulum membrane</location>
        <topology evidence="1">Multi-pass membrane protein</topology>
    </subcellularLocation>
</comment>
<dbReference type="AlphaFoldDB" id="A0A409YLJ5"/>
<comment type="similarity">
    <text evidence="18">Belongs to the glycosyltransferase ALG3 family.</text>
</comment>
<evidence type="ECO:0000256" key="14">
    <source>
        <dbReference type="ARBA" id="ARBA00030065"/>
    </source>
</evidence>
<keyword evidence="9" id="KW-0378">Hydrolase</keyword>
<keyword evidence="13" id="KW-0326">Glycosidase</keyword>